<sequence>MIAHSGGSVYYASVGADSDGYWEATPTTDLVFDANNWVDLALIAKDAGGNALSPWVDIQLTVLLTGGGGTKQLVPVLTSPTTVDSLRPLLTGKAAANDIVYVFLDGGSVLFGTPKADFNGDWQLQLSQDLYPDSTSLSFAEFDINGAQVTEWGGAVLTVRKT</sequence>
<evidence type="ECO:0008006" key="3">
    <source>
        <dbReference type="Google" id="ProtNLM"/>
    </source>
</evidence>
<dbReference type="Proteomes" id="UP000054197">
    <property type="component" value="Unassembled WGS sequence"/>
</dbReference>
<comment type="caution">
    <text evidence="1">The sequence shown here is derived from an EMBL/GenBank/DDBJ whole genome shotgun (WGS) entry which is preliminary data.</text>
</comment>
<gene>
    <name evidence="1" type="ORF">AO063_16910</name>
</gene>
<dbReference type="Gene3D" id="2.60.40.10">
    <property type="entry name" value="Immunoglobulins"/>
    <property type="match status" value="1"/>
</dbReference>
<dbReference type="EMBL" id="LKEF01000038">
    <property type="protein sequence ID" value="KTB60588.1"/>
    <property type="molecule type" value="Genomic_DNA"/>
</dbReference>
<proteinExistence type="predicted"/>
<protein>
    <recommendedName>
        <fullName evidence="3">Bacterial Ig-like domain-containing protein</fullName>
    </recommendedName>
</protein>
<dbReference type="AlphaFoldDB" id="A0A0W0HIK9"/>
<accession>A0A0W0HIK9</accession>
<organism evidence="1 2">
    <name type="scientific">Pseudomonas fluorescens ICMP 11288</name>
    <dbReference type="NCBI Taxonomy" id="1198309"/>
    <lineage>
        <taxon>Bacteria</taxon>
        <taxon>Pseudomonadati</taxon>
        <taxon>Pseudomonadota</taxon>
        <taxon>Gammaproteobacteria</taxon>
        <taxon>Pseudomonadales</taxon>
        <taxon>Pseudomonadaceae</taxon>
        <taxon>Pseudomonas</taxon>
    </lineage>
</organism>
<evidence type="ECO:0000313" key="2">
    <source>
        <dbReference type="Proteomes" id="UP000054197"/>
    </source>
</evidence>
<reference evidence="1 2" key="1">
    <citation type="submission" date="2015-09" db="EMBL/GenBank/DDBJ databases">
        <title>Genome sequence of ICMP 11288.</title>
        <authorList>
            <person name="Visnovsky S."/>
            <person name="Lu A."/>
            <person name="Panda P."/>
            <person name="Pitman A."/>
        </authorList>
    </citation>
    <scope>NUCLEOTIDE SEQUENCE [LARGE SCALE GENOMIC DNA]</scope>
    <source>
        <strain evidence="1 2">ICMP 11288</strain>
    </source>
</reference>
<name>A0A0W0HIK9_PSEFL</name>
<dbReference type="InterPro" id="IPR013783">
    <property type="entry name" value="Ig-like_fold"/>
</dbReference>
<evidence type="ECO:0000313" key="1">
    <source>
        <dbReference type="EMBL" id="KTB60588.1"/>
    </source>
</evidence>